<gene>
    <name evidence="9" type="primary">ABSGL_05629.1 scaffold 7188</name>
</gene>
<reference evidence="9" key="1">
    <citation type="submission" date="2016-04" db="EMBL/GenBank/DDBJ databases">
        <authorList>
            <person name="Evans L.H."/>
            <person name="Alamgir A."/>
            <person name="Owens N."/>
            <person name="Weber N.D."/>
            <person name="Virtaneva K."/>
            <person name="Barbian K."/>
            <person name="Babar A."/>
            <person name="Rosenke K."/>
        </authorList>
    </citation>
    <scope>NUCLEOTIDE SEQUENCE [LARGE SCALE GENOMIC DNA]</scope>
    <source>
        <strain evidence="9">CBS 101.48</strain>
    </source>
</reference>
<evidence type="ECO:0000313" key="10">
    <source>
        <dbReference type="Proteomes" id="UP000078561"/>
    </source>
</evidence>
<evidence type="ECO:0000256" key="2">
    <source>
        <dbReference type="ARBA" id="ARBA00023015"/>
    </source>
</evidence>
<feature type="domain" description="WRKY" evidence="8">
    <location>
        <begin position="343"/>
        <end position="378"/>
    </location>
</feature>
<evidence type="ECO:0000259" key="8">
    <source>
        <dbReference type="PROSITE" id="PS50811"/>
    </source>
</evidence>
<feature type="coiled-coil region" evidence="6">
    <location>
        <begin position="91"/>
        <end position="121"/>
    </location>
</feature>
<organism evidence="9">
    <name type="scientific">Absidia glauca</name>
    <name type="common">Pin mould</name>
    <dbReference type="NCBI Taxonomy" id="4829"/>
    <lineage>
        <taxon>Eukaryota</taxon>
        <taxon>Fungi</taxon>
        <taxon>Fungi incertae sedis</taxon>
        <taxon>Mucoromycota</taxon>
        <taxon>Mucoromycotina</taxon>
        <taxon>Mucoromycetes</taxon>
        <taxon>Mucorales</taxon>
        <taxon>Cunninghamellaceae</taxon>
        <taxon>Absidia</taxon>
    </lineage>
</organism>
<evidence type="ECO:0000256" key="7">
    <source>
        <dbReference type="SAM" id="MobiDB-lite"/>
    </source>
</evidence>
<keyword evidence="10" id="KW-1185">Reference proteome</keyword>
<feature type="compositionally biased region" description="Low complexity" evidence="7">
    <location>
        <begin position="128"/>
        <end position="173"/>
    </location>
</feature>
<evidence type="ECO:0000256" key="4">
    <source>
        <dbReference type="ARBA" id="ARBA00023163"/>
    </source>
</evidence>
<dbReference type="InterPro" id="IPR036576">
    <property type="entry name" value="WRKY_dom_sf"/>
</dbReference>
<sequence length="630" mass="71291">MNDCYTSMEKDPSSTASSKYIPLYHHEQVPFQSFQLRPSHPIKTPTQQNHPSMNNTNSNNDCNSNNTSSCDLQDIILCYQSQPDLLRLILSSKLEEDKRRAEEAKLKAKELDLLLLQQQQQMMTPALASPSTSSSSSTIPPPSIASNDQSNFSYSSFSFQPMQQQQSPMESPFTGISHPLNTVTSPPPSQRRHMNDMSSLSTSPPSPSSQTINYDLKRSQSNPFNLPDHSTSSDEINQRSFQPPPSCHPASSPTSYVPLAEHHDGIKQPEEQPFMDENNNVVSLSSANLRYDPYAFPTDSHHDAHPNHPHPYHQSQTNSRPRRRREMQAITKIVETRDYPYIDGHSWRNNGNTVQKKTGNKSVYYKCANSIKGCAVNKTLTWRGNGEYLIKYRGEHLPECSKMQCILDAYPPFLTLVFIKTPLYVSLKGTDIICRVPGLSSGHSWASIRNEDKTAPPGPTKRHISIAAHQRMVGDVCANVDQIRRQGRWNNTTINGAYLNNLPRELMRSMAGFPKYSRFFYLARAALDPPTCLYKKLFPAIDERHDRLAAEALSPDNNNPIQPTVAANLFVQVIMMLRKAFIQDSVLMMEVRPCHHIWQHSIFSDPAYLSFKRDMLQIEAQELDPAHTLP</sequence>
<proteinExistence type="predicted"/>
<dbReference type="Gene3D" id="1.10.443.20">
    <property type="entry name" value="Centromere DNA-binding protein complex CBF3 subunit, domain 2"/>
    <property type="match status" value="1"/>
</dbReference>
<accession>A0A163JKB7</accession>
<dbReference type="AlphaFoldDB" id="A0A163JKB7"/>
<dbReference type="GO" id="GO:0003700">
    <property type="term" value="F:DNA-binding transcription factor activity"/>
    <property type="evidence" value="ECO:0007669"/>
    <property type="project" value="InterPro"/>
</dbReference>
<name>A0A163JKB7_ABSGL</name>
<feature type="compositionally biased region" description="Polar residues" evidence="7">
    <location>
        <begin position="219"/>
        <end position="241"/>
    </location>
</feature>
<keyword evidence="4" id="KW-0804">Transcription</keyword>
<feature type="region of interest" description="Disordered" evidence="7">
    <location>
        <begin position="37"/>
        <end position="61"/>
    </location>
</feature>
<evidence type="ECO:0000256" key="6">
    <source>
        <dbReference type="SAM" id="Coils"/>
    </source>
</evidence>
<keyword evidence="2" id="KW-0805">Transcription regulation</keyword>
<dbReference type="InterPro" id="IPR003657">
    <property type="entry name" value="WRKY_dom"/>
</dbReference>
<comment type="subcellular location">
    <subcellularLocation>
        <location evidence="1">Nucleus</location>
    </subcellularLocation>
</comment>
<dbReference type="Pfam" id="PF16787">
    <property type="entry name" value="NDC10_II"/>
    <property type="match status" value="1"/>
</dbReference>
<dbReference type="InParanoid" id="A0A163JKB7"/>
<dbReference type="InterPro" id="IPR031872">
    <property type="entry name" value="NDC10_II"/>
</dbReference>
<evidence type="ECO:0000256" key="3">
    <source>
        <dbReference type="ARBA" id="ARBA00023125"/>
    </source>
</evidence>
<dbReference type="SMART" id="SM00774">
    <property type="entry name" value="WRKY"/>
    <property type="match status" value="1"/>
</dbReference>
<keyword evidence="6" id="KW-0175">Coiled coil</keyword>
<dbReference type="GO" id="GO:0043565">
    <property type="term" value="F:sequence-specific DNA binding"/>
    <property type="evidence" value="ECO:0007669"/>
    <property type="project" value="InterPro"/>
</dbReference>
<dbReference type="Pfam" id="PF03106">
    <property type="entry name" value="WRKY"/>
    <property type="match status" value="1"/>
</dbReference>
<dbReference type="Proteomes" id="UP000078561">
    <property type="component" value="Unassembled WGS sequence"/>
</dbReference>
<evidence type="ECO:0000256" key="5">
    <source>
        <dbReference type="ARBA" id="ARBA00023242"/>
    </source>
</evidence>
<dbReference type="Gene3D" id="2.20.25.80">
    <property type="entry name" value="WRKY domain"/>
    <property type="match status" value="1"/>
</dbReference>
<feature type="region of interest" description="Disordered" evidence="7">
    <location>
        <begin position="293"/>
        <end position="323"/>
    </location>
</feature>
<dbReference type="EMBL" id="LT553043">
    <property type="protein sequence ID" value="SAL99973.1"/>
    <property type="molecule type" value="Genomic_DNA"/>
</dbReference>
<keyword evidence="3" id="KW-0238">DNA-binding</keyword>
<protein>
    <recommendedName>
        <fullName evidence="8">WRKY domain-containing protein</fullName>
    </recommendedName>
</protein>
<dbReference type="OrthoDB" id="2289682at2759"/>
<keyword evidence="5" id="KW-0539">Nucleus</keyword>
<evidence type="ECO:0000256" key="1">
    <source>
        <dbReference type="ARBA" id="ARBA00004123"/>
    </source>
</evidence>
<evidence type="ECO:0000313" key="9">
    <source>
        <dbReference type="EMBL" id="SAL99973.1"/>
    </source>
</evidence>
<dbReference type="GO" id="GO:0005634">
    <property type="term" value="C:nucleus"/>
    <property type="evidence" value="ECO:0007669"/>
    <property type="project" value="UniProtKB-SubCell"/>
</dbReference>
<dbReference type="SUPFAM" id="SSF118290">
    <property type="entry name" value="WRKY DNA-binding domain"/>
    <property type="match status" value="1"/>
</dbReference>
<feature type="region of interest" description="Disordered" evidence="7">
    <location>
        <begin position="122"/>
        <end position="258"/>
    </location>
</feature>
<dbReference type="PROSITE" id="PS50811">
    <property type="entry name" value="WRKY"/>
    <property type="match status" value="1"/>
</dbReference>
<feature type="compositionally biased region" description="Polar residues" evidence="7">
    <location>
        <begin position="44"/>
        <end position="53"/>
    </location>
</feature>
<dbReference type="InterPro" id="IPR038279">
    <property type="entry name" value="Ndc10_dom2_sf"/>
</dbReference>